<name>A0A5M3T1Q4_LIMPL</name>
<keyword evidence="1" id="KW-0732">Signal</keyword>
<dbReference type="RefSeq" id="WP_006619248.1">
    <property type="nucleotide sequence ID" value="NZ_BIMW01000074.1"/>
</dbReference>
<sequence>MSATHYLSVVKALKMLGLAGFFATFASPVHGQINLDFSEDIILAQNLSSDIVWRRLNQQETRDTIDAILGSPMGIAGLNQLAIEGFIGFDCGKSYYQDVDGFRWLLQVNCRTPRGVSTAVGYDEIRVIFNSFEGRIESFTTERHGGDLPTGALRLD</sequence>
<dbReference type="Proteomes" id="UP000326169">
    <property type="component" value="Unassembled WGS sequence"/>
</dbReference>
<feature type="signal peptide" evidence="1">
    <location>
        <begin position="1"/>
        <end position="31"/>
    </location>
</feature>
<evidence type="ECO:0000313" key="3">
    <source>
        <dbReference type="Proteomes" id="UP000326169"/>
    </source>
</evidence>
<keyword evidence="3" id="KW-1185">Reference proteome</keyword>
<accession>A0A5M3T1Q4</accession>
<protein>
    <submittedName>
        <fullName evidence="2">Uncharacterized protein</fullName>
    </submittedName>
</protein>
<organism evidence="2 3">
    <name type="scientific">Limnospira platensis NIES-46</name>
    <dbReference type="NCBI Taxonomy" id="1236695"/>
    <lineage>
        <taxon>Bacteria</taxon>
        <taxon>Bacillati</taxon>
        <taxon>Cyanobacteriota</taxon>
        <taxon>Cyanophyceae</taxon>
        <taxon>Oscillatoriophycideae</taxon>
        <taxon>Oscillatoriales</taxon>
        <taxon>Sirenicapillariaceae</taxon>
        <taxon>Limnospira</taxon>
    </lineage>
</organism>
<reference evidence="2 3" key="1">
    <citation type="journal article" date="2019" name="J Genomics">
        <title>The Draft Genome of a Hydrogen-producing Cyanobacterium, Arthrospira platensis NIES-46.</title>
        <authorList>
            <person name="Suzuki S."/>
            <person name="Yamaguchi H."/>
            <person name="Kawachi M."/>
        </authorList>
    </citation>
    <scope>NUCLEOTIDE SEQUENCE [LARGE SCALE GENOMIC DNA]</scope>
    <source>
        <strain evidence="2 3">NIES-46</strain>
    </source>
</reference>
<evidence type="ECO:0000256" key="1">
    <source>
        <dbReference type="SAM" id="SignalP"/>
    </source>
</evidence>
<gene>
    <name evidence="2" type="ORF">NIES46_15650</name>
</gene>
<dbReference type="EMBL" id="BIMW01000074">
    <property type="protein sequence ID" value="GCE93514.1"/>
    <property type="molecule type" value="Genomic_DNA"/>
</dbReference>
<feature type="chain" id="PRO_5046376551" evidence="1">
    <location>
        <begin position="32"/>
        <end position="156"/>
    </location>
</feature>
<proteinExistence type="predicted"/>
<comment type="caution">
    <text evidence="2">The sequence shown here is derived from an EMBL/GenBank/DDBJ whole genome shotgun (WGS) entry which is preliminary data.</text>
</comment>
<dbReference type="GeneID" id="301682435"/>
<evidence type="ECO:0000313" key="2">
    <source>
        <dbReference type="EMBL" id="GCE93514.1"/>
    </source>
</evidence>